<evidence type="ECO:0000313" key="3">
    <source>
        <dbReference type="Proteomes" id="UP000630923"/>
    </source>
</evidence>
<reference evidence="2" key="2">
    <citation type="submission" date="2020-09" db="EMBL/GenBank/DDBJ databases">
        <authorList>
            <person name="Sun Q."/>
            <person name="Kim S."/>
        </authorList>
    </citation>
    <scope>NUCLEOTIDE SEQUENCE</scope>
    <source>
        <strain evidence="2">KCTC 42590</strain>
    </source>
</reference>
<dbReference type="RefSeq" id="WP_191249888.1">
    <property type="nucleotide sequence ID" value="NZ_BNCI01000001.1"/>
</dbReference>
<feature type="region of interest" description="Disordered" evidence="1">
    <location>
        <begin position="46"/>
        <end position="103"/>
    </location>
</feature>
<protein>
    <recommendedName>
        <fullName evidence="4">TIGR02300 family protein</fullName>
    </recommendedName>
</protein>
<evidence type="ECO:0000256" key="1">
    <source>
        <dbReference type="SAM" id="MobiDB-lite"/>
    </source>
</evidence>
<evidence type="ECO:0000313" key="2">
    <source>
        <dbReference type="EMBL" id="GHF13276.1"/>
    </source>
</evidence>
<name>A0A919ALC3_9PROT</name>
<dbReference type="Pfam" id="PF09538">
    <property type="entry name" value="FYDLN_acid"/>
    <property type="match status" value="1"/>
</dbReference>
<feature type="compositionally biased region" description="Acidic residues" evidence="1">
    <location>
        <begin position="53"/>
        <end position="88"/>
    </location>
</feature>
<comment type="caution">
    <text evidence="2">The sequence shown here is derived from an EMBL/GenBank/DDBJ whole genome shotgun (WGS) entry which is preliminary data.</text>
</comment>
<evidence type="ECO:0008006" key="4">
    <source>
        <dbReference type="Google" id="ProtNLM"/>
    </source>
</evidence>
<reference evidence="2" key="1">
    <citation type="journal article" date="2014" name="Int. J. Syst. Evol. Microbiol.">
        <title>Complete genome sequence of Corynebacterium casei LMG S-19264T (=DSM 44701T), isolated from a smear-ripened cheese.</title>
        <authorList>
            <consortium name="US DOE Joint Genome Institute (JGI-PGF)"/>
            <person name="Walter F."/>
            <person name="Albersmeier A."/>
            <person name="Kalinowski J."/>
            <person name="Ruckert C."/>
        </authorList>
    </citation>
    <scope>NUCLEOTIDE SEQUENCE</scope>
    <source>
        <strain evidence="2">KCTC 42590</strain>
    </source>
</reference>
<sequence length="103" mass="11492">MAKEEWGTKRTCPSCGTRFYDLKKNDPVTCIDCGNEWVPEPVLKTKQPIIVEDKEEDSTEGADALDSDDDDIDVDDIDDISLDDDDDTEVKGMVDTSLSDDDE</sequence>
<dbReference type="Proteomes" id="UP000630923">
    <property type="component" value="Unassembled WGS sequence"/>
</dbReference>
<dbReference type="EMBL" id="BNCI01000001">
    <property type="protein sequence ID" value="GHF13276.1"/>
    <property type="molecule type" value="Genomic_DNA"/>
</dbReference>
<keyword evidence="3" id="KW-1185">Reference proteome</keyword>
<dbReference type="InterPro" id="IPR012644">
    <property type="entry name" value="CHP02300_FYDLN_acid"/>
</dbReference>
<dbReference type="AlphaFoldDB" id="A0A919ALC3"/>
<organism evidence="2 3">
    <name type="scientific">Kordiimonas sediminis</name>
    <dbReference type="NCBI Taxonomy" id="1735581"/>
    <lineage>
        <taxon>Bacteria</taxon>
        <taxon>Pseudomonadati</taxon>
        <taxon>Pseudomonadota</taxon>
        <taxon>Alphaproteobacteria</taxon>
        <taxon>Kordiimonadales</taxon>
        <taxon>Kordiimonadaceae</taxon>
        <taxon>Kordiimonas</taxon>
    </lineage>
</organism>
<accession>A0A919ALC3</accession>
<gene>
    <name evidence="2" type="ORF">GCM10017044_04070</name>
</gene>
<proteinExistence type="predicted"/>